<dbReference type="CDD" id="cd02440">
    <property type="entry name" value="AdoMet_MTases"/>
    <property type="match status" value="1"/>
</dbReference>
<sequence>MGQTISSIVSDVRVLANLAMAPFRHAGESHKERLEAFYQAQAGDYDAFRKRLLQGREELMAEAKAAHGEGGIWVDLGGGTGANLEMMGDEAIMSFAKVYLVDLCGPLLEVARKRCEERGWHNVQIVEDDATTWVPEEGYGQVNLITFSYSLTMIPDWYAAIEHAAALLAPGGLIGTVDFYVARKHPAEGMAKHSWLQRTFWPTWFLMDDVRLNMDHVPYLLRKFQKVAVVEGLAQVPYIGWLLPKVPYYRFIGKLELPEHEEEEDDAAVIKLPPAAASGKKVKAAGGKKLDIEVPTFQKPRMVRQGSSVN</sequence>
<keyword evidence="2" id="KW-1185">Reference proteome</keyword>
<dbReference type="PANTHER" id="PTHR47473">
    <property type="entry name" value="BTA1P"/>
    <property type="match status" value="1"/>
</dbReference>
<dbReference type="GO" id="GO:0032259">
    <property type="term" value="P:methylation"/>
    <property type="evidence" value="ECO:0007669"/>
    <property type="project" value="UniProtKB-KW"/>
</dbReference>
<dbReference type="EMBL" id="JWZX01003263">
    <property type="protein sequence ID" value="KOO22652.1"/>
    <property type="molecule type" value="Genomic_DNA"/>
</dbReference>
<dbReference type="Gene3D" id="3.40.50.150">
    <property type="entry name" value="Vaccinia Virus protein VP39"/>
    <property type="match status" value="1"/>
</dbReference>
<dbReference type="AlphaFoldDB" id="A0A0M0J8H7"/>
<proteinExistence type="predicted"/>
<evidence type="ECO:0000313" key="2">
    <source>
        <dbReference type="Proteomes" id="UP000037460"/>
    </source>
</evidence>
<dbReference type="PANTHER" id="PTHR47473:SF1">
    <property type="entry name" value="METHYLTRANSFERASE DOMAIN-CONTAINING PROTEIN"/>
    <property type="match status" value="1"/>
</dbReference>
<dbReference type="OrthoDB" id="10253390at2759"/>
<dbReference type="Proteomes" id="UP000037460">
    <property type="component" value="Unassembled WGS sequence"/>
</dbReference>
<gene>
    <name evidence="1" type="ORF">Ctob_000584</name>
</gene>
<comment type="caution">
    <text evidence="1">The sequence shown here is derived from an EMBL/GenBank/DDBJ whole genome shotgun (WGS) entry which is preliminary data.</text>
</comment>
<dbReference type="SUPFAM" id="SSF53335">
    <property type="entry name" value="S-adenosyl-L-methionine-dependent methyltransferases"/>
    <property type="match status" value="1"/>
</dbReference>
<protein>
    <submittedName>
        <fullName evidence="1">Methyltransferase type 11 domain protein</fullName>
    </submittedName>
</protein>
<reference evidence="2" key="1">
    <citation type="journal article" date="2015" name="PLoS Genet.">
        <title>Genome Sequence and Transcriptome Analyses of Chrysochromulina tobin: Metabolic Tools for Enhanced Algal Fitness in the Prominent Order Prymnesiales (Haptophyceae).</title>
        <authorList>
            <person name="Hovde B.T."/>
            <person name="Deodato C.R."/>
            <person name="Hunsperger H.M."/>
            <person name="Ryken S.A."/>
            <person name="Yost W."/>
            <person name="Jha R.K."/>
            <person name="Patterson J."/>
            <person name="Monnat R.J. Jr."/>
            <person name="Barlow S.B."/>
            <person name="Starkenburg S.R."/>
            <person name="Cattolico R.A."/>
        </authorList>
    </citation>
    <scope>NUCLEOTIDE SEQUENCE</scope>
    <source>
        <strain evidence="2">CCMP291</strain>
    </source>
</reference>
<organism evidence="1 2">
    <name type="scientific">Chrysochromulina tobinii</name>
    <dbReference type="NCBI Taxonomy" id="1460289"/>
    <lineage>
        <taxon>Eukaryota</taxon>
        <taxon>Haptista</taxon>
        <taxon>Haptophyta</taxon>
        <taxon>Prymnesiophyceae</taxon>
        <taxon>Prymnesiales</taxon>
        <taxon>Chrysochromulinaceae</taxon>
        <taxon>Chrysochromulina</taxon>
    </lineage>
</organism>
<accession>A0A0M0J8H7</accession>
<keyword evidence="1" id="KW-0808">Transferase</keyword>
<dbReference type="InterPro" id="IPR029063">
    <property type="entry name" value="SAM-dependent_MTases_sf"/>
</dbReference>
<keyword evidence="1" id="KW-0489">Methyltransferase</keyword>
<dbReference type="GO" id="GO:0008168">
    <property type="term" value="F:methyltransferase activity"/>
    <property type="evidence" value="ECO:0007669"/>
    <property type="project" value="UniProtKB-KW"/>
</dbReference>
<name>A0A0M0J8H7_9EUKA</name>
<evidence type="ECO:0000313" key="1">
    <source>
        <dbReference type="EMBL" id="KOO22652.1"/>
    </source>
</evidence>
<dbReference type="Pfam" id="PF13489">
    <property type="entry name" value="Methyltransf_23"/>
    <property type="match status" value="1"/>
</dbReference>